<dbReference type="OrthoDB" id="9763290at2"/>
<dbReference type="Gene3D" id="3.40.50.620">
    <property type="entry name" value="HUPs"/>
    <property type="match status" value="2"/>
</dbReference>
<proteinExistence type="predicted"/>
<feature type="domain" description="Asparagine synthetase" evidence="4">
    <location>
        <begin position="233"/>
        <end position="351"/>
    </location>
</feature>
<dbReference type="HOGENOM" id="CLU_031685_0_0_10"/>
<comment type="catalytic activity">
    <reaction evidence="3">
        <text>L-aspartate + L-glutamine + ATP + H2O = L-asparagine + L-glutamate + AMP + diphosphate + H(+)</text>
        <dbReference type="Rhea" id="RHEA:12228"/>
        <dbReference type="ChEBI" id="CHEBI:15377"/>
        <dbReference type="ChEBI" id="CHEBI:15378"/>
        <dbReference type="ChEBI" id="CHEBI:29985"/>
        <dbReference type="ChEBI" id="CHEBI:29991"/>
        <dbReference type="ChEBI" id="CHEBI:30616"/>
        <dbReference type="ChEBI" id="CHEBI:33019"/>
        <dbReference type="ChEBI" id="CHEBI:58048"/>
        <dbReference type="ChEBI" id="CHEBI:58359"/>
        <dbReference type="ChEBI" id="CHEBI:456215"/>
        <dbReference type="EC" id="6.3.5.4"/>
    </reaction>
</comment>
<accession>B3ESR6</accession>
<dbReference type="PANTHER" id="PTHR43284:SF1">
    <property type="entry name" value="ASPARAGINE SYNTHETASE"/>
    <property type="match status" value="1"/>
</dbReference>
<name>B3ESR6_AMOA5</name>
<evidence type="ECO:0000256" key="1">
    <source>
        <dbReference type="ARBA" id="ARBA00005187"/>
    </source>
</evidence>
<dbReference type="SUPFAM" id="SSF52402">
    <property type="entry name" value="Adenine nucleotide alpha hydrolases-like"/>
    <property type="match status" value="1"/>
</dbReference>
<dbReference type="InterPro" id="IPR014729">
    <property type="entry name" value="Rossmann-like_a/b/a_fold"/>
</dbReference>
<evidence type="ECO:0000313" key="5">
    <source>
        <dbReference type="EMBL" id="ACE06268.1"/>
    </source>
</evidence>
<dbReference type="SUPFAM" id="SSF56235">
    <property type="entry name" value="N-terminal nucleophile aminohydrolases (Ntn hydrolases)"/>
    <property type="match status" value="1"/>
</dbReference>
<organism evidence="5 6">
    <name type="scientific">Amoebophilus asiaticus (strain 5a2)</name>
    <dbReference type="NCBI Taxonomy" id="452471"/>
    <lineage>
        <taxon>Bacteria</taxon>
        <taxon>Pseudomonadati</taxon>
        <taxon>Bacteroidota</taxon>
        <taxon>Cytophagia</taxon>
        <taxon>Cytophagales</taxon>
        <taxon>Amoebophilaceae</taxon>
        <taxon>Candidatus Amoebophilus</taxon>
    </lineage>
</organism>
<sequence>MIYAGIIHFNNVPDKGHELSTSLESYTHKTPSIIRKKSLTLCYGKLSYLNDMDDVWESSTSVLMGRIFDKTHYCSFKKEDFKNLSLINKERILERLWGKYVYIYIDEQASQFKICIDPTGQLPLFYYFFPDGNILFSSDIELIFKILSRKTEYNWTYLNSYLLYGNSSAIQTPFQDIYEIPPGCCLKANQKEHKTEPYWDPLYSYKKSAPQDKDAVNILKTTLRPWVEPYKHICVSLSGGLDSSSLAYCLKEVKKEDQVLSAVNVFHASIKSSNELPYARKVCQETGINLTEVDMSDSLPFDPPHKKQLINLNKPFHGLLCLRELEVMFDQIPTNNSSIILSGHGSDHIFMRSFPAKALSDYILEKGLKGSRKPLKNITHFYRETLFSILKENAKSLSSYYFSGRLPKRHPKNSRELPPAWVKQESRQQSYPVFMHPIYEELPSKILPGKYKQLDAVYEGIASIHIEMNPINPLFYPFLYEPVVEFALSLPTYTLFDNGYDRYPLRKAVSDHFQTETVWRRDKGQTTGLFQKGIKKNLESILDICLDGKFAKQGLINKDELYKTIVLISNGDTKHMWYFMNIFSIEMFLRHWEEINFEQNRKL</sequence>
<dbReference type="RefSeq" id="WP_012473031.1">
    <property type="nucleotide sequence ID" value="NC_010830.1"/>
</dbReference>
<dbReference type="eggNOG" id="COG0367">
    <property type="taxonomic scope" value="Bacteria"/>
</dbReference>
<gene>
    <name evidence="5" type="ordered locus">Aasi_0901</name>
</gene>
<comment type="pathway">
    <text evidence="1">Amino-acid biosynthesis; L-asparagine biosynthesis; L-asparagine from L-aspartate (L-Gln route): step 1/1.</text>
</comment>
<dbReference type="InterPro" id="IPR029055">
    <property type="entry name" value="Ntn_hydrolases_N"/>
</dbReference>
<evidence type="ECO:0000259" key="4">
    <source>
        <dbReference type="Pfam" id="PF00733"/>
    </source>
</evidence>
<dbReference type="InterPro" id="IPR051786">
    <property type="entry name" value="ASN_synthetase/amidase"/>
</dbReference>
<evidence type="ECO:0000256" key="3">
    <source>
        <dbReference type="ARBA" id="ARBA00048741"/>
    </source>
</evidence>
<dbReference type="Gene3D" id="3.60.20.10">
    <property type="entry name" value="Glutamine Phosphoribosylpyrophosphate, subunit 1, domain 1"/>
    <property type="match status" value="1"/>
</dbReference>
<reference evidence="5 6" key="1">
    <citation type="journal article" date="2010" name="J. Bacteriol.">
        <title>The genome of the amoeba symbiont 'Candidatus Amoebophilus asiaticus' reveals common mechanisms for host cell interaction among amoeba-associated bacteria.</title>
        <authorList>
            <person name="Schmitz-Esser S."/>
            <person name="Tischler P."/>
            <person name="Arnold R."/>
            <person name="Montanaro J."/>
            <person name="Wagner M."/>
            <person name="Rattei T."/>
            <person name="Horn M."/>
        </authorList>
    </citation>
    <scope>NUCLEOTIDE SEQUENCE [LARGE SCALE GENOMIC DNA]</scope>
    <source>
        <strain evidence="5 6">5a2</strain>
    </source>
</reference>
<dbReference type="InterPro" id="IPR001962">
    <property type="entry name" value="Asn_synthase"/>
</dbReference>
<dbReference type="EMBL" id="CP001102">
    <property type="protein sequence ID" value="ACE06268.1"/>
    <property type="molecule type" value="Genomic_DNA"/>
</dbReference>
<evidence type="ECO:0000313" key="6">
    <source>
        <dbReference type="Proteomes" id="UP000001227"/>
    </source>
</evidence>
<protein>
    <recommendedName>
        <fullName evidence="2">asparagine synthase (glutamine-hydrolyzing)</fullName>
        <ecNumber evidence="2">6.3.5.4</ecNumber>
    </recommendedName>
</protein>
<dbReference type="Pfam" id="PF00733">
    <property type="entry name" value="Asn_synthase"/>
    <property type="match status" value="2"/>
</dbReference>
<dbReference type="KEGG" id="aas:Aasi_0901"/>
<dbReference type="PANTHER" id="PTHR43284">
    <property type="entry name" value="ASPARAGINE SYNTHETASE (GLUTAMINE-HYDROLYZING)"/>
    <property type="match status" value="1"/>
</dbReference>
<feature type="domain" description="Asparagine synthetase" evidence="4">
    <location>
        <begin position="476"/>
        <end position="589"/>
    </location>
</feature>
<dbReference type="AlphaFoldDB" id="B3ESR6"/>
<keyword evidence="6" id="KW-1185">Reference proteome</keyword>
<dbReference type="EC" id="6.3.5.4" evidence="2"/>
<evidence type="ECO:0000256" key="2">
    <source>
        <dbReference type="ARBA" id="ARBA00012737"/>
    </source>
</evidence>
<dbReference type="STRING" id="452471.Aasi_0901"/>
<dbReference type="GO" id="GO:0006529">
    <property type="term" value="P:asparagine biosynthetic process"/>
    <property type="evidence" value="ECO:0007669"/>
    <property type="project" value="InterPro"/>
</dbReference>
<dbReference type="Proteomes" id="UP000001227">
    <property type="component" value="Chromosome"/>
</dbReference>
<dbReference type="GO" id="GO:0004066">
    <property type="term" value="F:asparagine synthase (glutamine-hydrolyzing) activity"/>
    <property type="evidence" value="ECO:0007669"/>
    <property type="project" value="UniProtKB-EC"/>
</dbReference>